<name>A0A0A0II75_CLOBO</name>
<comment type="caution">
    <text evidence="1">The sequence shown here is derived from an EMBL/GenBank/DDBJ whole genome shotgun (WGS) entry which is preliminary data.</text>
</comment>
<dbReference type="EMBL" id="JDRY01000026">
    <property type="protein sequence ID" value="KGM99961.1"/>
    <property type="molecule type" value="Genomic_DNA"/>
</dbReference>
<dbReference type="AlphaFoldDB" id="A0A0A0II75"/>
<reference evidence="1 2" key="1">
    <citation type="submission" date="2014-01" db="EMBL/GenBank/DDBJ databases">
        <title>Plasmidome dynamics in the species complex Clostridium novyi sensu lato converts strains of independent lineages into distinctly different pathogens.</title>
        <authorList>
            <person name="Skarin H."/>
            <person name="Segerman B."/>
        </authorList>
    </citation>
    <scope>NUCLEOTIDE SEQUENCE [LARGE SCALE GENOMIC DNA]</scope>
    <source>
        <strain evidence="1 2">DC5</strain>
    </source>
</reference>
<protein>
    <submittedName>
        <fullName evidence="1">Uncharacterized protein</fullName>
    </submittedName>
</protein>
<sequence>MLIIKKYHYKTINIYAMYDENMIKFCVICNNMMTKYHQKVIIISIKFKIFKKIIKFRTGGFKW</sequence>
<gene>
    <name evidence="1" type="ORF">Z955_05135</name>
</gene>
<evidence type="ECO:0000313" key="2">
    <source>
        <dbReference type="Proteomes" id="UP000030014"/>
    </source>
</evidence>
<dbReference type="Proteomes" id="UP000030014">
    <property type="component" value="Unassembled WGS sequence"/>
</dbReference>
<accession>A0A0A0II75</accession>
<evidence type="ECO:0000313" key="1">
    <source>
        <dbReference type="EMBL" id="KGM99961.1"/>
    </source>
</evidence>
<organism evidence="1 2">
    <name type="scientific">Clostridium botulinum C/D str. DC5</name>
    <dbReference type="NCBI Taxonomy" id="1443128"/>
    <lineage>
        <taxon>Bacteria</taxon>
        <taxon>Bacillati</taxon>
        <taxon>Bacillota</taxon>
        <taxon>Clostridia</taxon>
        <taxon>Eubacteriales</taxon>
        <taxon>Clostridiaceae</taxon>
        <taxon>Clostridium</taxon>
    </lineage>
</organism>
<proteinExistence type="predicted"/>